<dbReference type="PROSITE" id="PS51257">
    <property type="entry name" value="PROKAR_LIPOPROTEIN"/>
    <property type="match status" value="1"/>
</dbReference>
<organism evidence="2 3">
    <name type="scientific">Marinicauda algicola</name>
    <dbReference type="NCBI Taxonomy" id="2029849"/>
    <lineage>
        <taxon>Bacteria</taxon>
        <taxon>Pseudomonadati</taxon>
        <taxon>Pseudomonadota</taxon>
        <taxon>Alphaproteobacteria</taxon>
        <taxon>Maricaulales</taxon>
        <taxon>Maricaulaceae</taxon>
        <taxon>Marinicauda</taxon>
    </lineage>
</organism>
<gene>
    <name evidence="2" type="ORF">E5163_11255</name>
</gene>
<reference evidence="2 3" key="1">
    <citation type="journal article" date="2017" name="Int. J. Syst. Evol. Microbiol.">
        <title>Marinicauda algicola sp. nov., isolated from a marine red alga Rhodosorus marinus.</title>
        <authorList>
            <person name="Jeong S.E."/>
            <person name="Jeon S.H."/>
            <person name="Chun B.H."/>
            <person name="Kim D.W."/>
            <person name="Jeon C.O."/>
        </authorList>
    </citation>
    <scope>NUCLEOTIDE SEQUENCE [LARGE SCALE GENOMIC DNA]</scope>
    <source>
        <strain evidence="2 3">JCM 31718</strain>
    </source>
</reference>
<dbReference type="Proteomes" id="UP000308054">
    <property type="component" value="Unassembled WGS sequence"/>
</dbReference>
<feature type="chain" id="PRO_5020786834" description="Lipoprotein" evidence="1">
    <location>
        <begin position="16"/>
        <end position="81"/>
    </location>
</feature>
<evidence type="ECO:0000313" key="2">
    <source>
        <dbReference type="EMBL" id="TGY88390.1"/>
    </source>
</evidence>
<proteinExistence type="predicted"/>
<dbReference type="AlphaFoldDB" id="A0A4S2GYS7"/>
<evidence type="ECO:0008006" key="4">
    <source>
        <dbReference type="Google" id="ProtNLM"/>
    </source>
</evidence>
<protein>
    <recommendedName>
        <fullName evidence="4">Lipoprotein</fullName>
    </recommendedName>
</protein>
<name>A0A4S2GYS7_9PROT</name>
<accession>A0A4S2GYS7</accession>
<evidence type="ECO:0000256" key="1">
    <source>
        <dbReference type="SAM" id="SignalP"/>
    </source>
</evidence>
<sequence>MKALFAGLLVLPALAACGHGEPPPSNALDVACAPGGRHGPTGVMDWTCIDGDGEQRLRPRSLHEVIEGDELPAEREAREDG</sequence>
<keyword evidence="3" id="KW-1185">Reference proteome</keyword>
<dbReference type="OrthoDB" id="9913567at2"/>
<keyword evidence="1" id="KW-0732">Signal</keyword>
<evidence type="ECO:0000313" key="3">
    <source>
        <dbReference type="Proteomes" id="UP000308054"/>
    </source>
</evidence>
<feature type="signal peptide" evidence="1">
    <location>
        <begin position="1"/>
        <end position="15"/>
    </location>
</feature>
<dbReference type="EMBL" id="SRXW01000003">
    <property type="protein sequence ID" value="TGY88390.1"/>
    <property type="molecule type" value="Genomic_DNA"/>
</dbReference>
<comment type="caution">
    <text evidence="2">The sequence shown here is derived from an EMBL/GenBank/DDBJ whole genome shotgun (WGS) entry which is preliminary data.</text>
</comment>
<dbReference type="RefSeq" id="WP_135996236.1">
    <property type="nucleotide sequence ID" value="NZ_CP071057.1"/>
</dbReference>